<protein>
    <submittedName>
        <fullName evidence="3">Por secretion system C-terminal sorting domain-containing protein</fullName>
    </submittedName>
</protein>
<proteinExistence type="predicted"/>
<name>A0A1M5W6X6_9FLAO</name>
<keyword evidence="4" id="KW-1185">Reference proteome</keyword>
<dbReference type="EMBL" id="FQWT01000007">
    <property type="protein sequence ID" value="SHH83230.1"/>
    <property type="molecule type" value="Genomic_DNA"/>
</dbReference>
<evidence type="ECO:0000259" key="2">
    <source>
        <dbReference type="Pfam" id="PF18962"/>
    </source>
</evidence>
<organism evidence="3 4">
    <name type="scientific">Chryseobacterium oranimense</name>
    <dbReference type="NCBI Taxonomy" id="421058"/>
    <lineage>
        <taxon>Bacteria</taxon>
        <taxon>Pseudomonadati</taxon>
        <taxon>Bacteroidota</taxon>
        <taxon>Flavobacteriia</taxon>
        <taxon>Flavobacteriales</taxon>
        <taxon>Weeksellaceae</taxon>
        <taxon>Chryseobacterium group</taxon>
        <taxon>Chryseobacterium</taxon>
    </lineage>
</organism>
<dbReference type="OrthoDB" id="1164152at2"/>
<evidence type="ECO:0000256" key="1">
    <source>
        <dbReference type="ARBA" id="ARBA00022729"/>
    </source>
</evidence>
<accession>A0A1M5W6X6</accession>
<dbReference type="Pfam" id="PF18962">
    <property type="entry name" value="Por_Secre_tail"/>
    <property type="match status" value="1"/>
</dbReference>
<evidence type="ECO:0000313" key="3">
    <source>
        <dbReference type="EMBL" id="SHH83230.1"/>
    </source>
</evidence>
<reference evidence="4" key="1">
    <citation type="submission" date="2016-11" db="EMBL/GenBank/DDBJ databases">
        <authorList>
            <person name="Varghese N."/>
            <person name="Submissions S."/>
        </authorList>
    </citation>
    <scope>NUCLEOTIDE SEQUENCE [LARGE SCALE GENOMIC DNA]</scope>
    <source>
        <strain evidence="4">DSM 19055</strain>
    </source>
</reference>
<evidence type="ECO:0000313" key="4">
    <source>
        <dbReference type="Proteomes" id="UP000184047"/>
    </source>
</evidence>
<dbReference type="RefSeq" id="WP_139258929.1">
    <property type="nucleotide sequence ID" value="NZ_FQWT01000007.1"/>
</dbReference>
<dbReference type="InterPro" id="IPR026444">
    <property type="entry name" value="Secre_tail"/>
</dbReference>
<sequence length="1143" mass="126833">MKNLVKNFAAIFCLVSICTYSKNRIEVKKIFPGTYTGKSVPAGRDSLTKPNNQILAVPDWTKAPNSYIFDPRQESEGLLIPVKKAYAMWKDDSYLKNEGIPSGKMSADVLWEDTHGLIKSGPGYSLEVMSTNENAKIRVPINKAKKGNAVIALKVNGEVYWSWHIWVTDDPSNGSKYKSFDNVTRMRADGTVEVIPDSDWGWMDRNLGALSSSITSSDWNRSSGLLYQWGRKDPIPPLVTRGNDFYEVSGSIGRVRHRGAKNLTGAVNIDNLTKYVLFSNAEVTNNIRLSIKNPLSLIYVNKDDNSGQAYYNNNLNLQVNWFGRSTVLPDNRLSELNLWSDNSQGLISTGYNNDASARPYRSKSSYDPCPNGWRMPSMLVANLASQTYVDDIRLDFSPFGVRTNLAKNVFETNKYHIIKPTDNGVPSFMTGFKVYPNLGFDLSNAGGNDMGIFPGTGQLIRAAHQGQYTDQHHVALWTATMTRHFDSSPAVTTRGLYMIPDKGQPDVPDPNYPNIKGRYFYMPMSGMYTSEANGCRCIKDPLYIVDNYDFPSEYLDPPAEYREGINNPNTYQDVKKSTLFTVEIPVSKAFSVQSQLLNNQDILAPANFNSLKANVLWTTNTALINRISVINPSPNSLQSLSDSKISVDINPNQSGNAVVTLHNGSITAPVYWSWHIWITDSPLGSYTYKTELPVSEAVNYINYVNKADVILQTEFMDRNLGAVDAFPIVANALTPTSAELAKIRASTGMHYQWGRKDPIPTFQHADNRASFSIFLGTASANGTVAYTTLTYAAYNNMSGNYIVPYNTYAASVAQGTDKPADKIAKVLSYSVKNPLTYMIPSTFAPYNSSMPNYTNGTDWLANEPNLAPDRWGRGGEKSPFDPCPEGWRIPDLSNVALISNQDFGQSPWYKKDKNVATFYSVSTDYSGYRVRNPSTTSTIGYMLIGPSYVVGNYPDSGTRGYRNVIANQTPTGTFNNVNFQYPAVWTAGLASNYLGRSVNVMFDAASTANRFIAFNDNNDPYFATSCRCVRIKYDAQGNEEGPIPRLPVTALASGKAATPFSSAEVAEKVNKNKISLFPNPVKDILYINTQEKDGYYYQIYNASGQLVRSGKFENGKTDVSSLSSGVYLVRINNAEEIVKIIKQ</sequence>
<dbReference type="STRING" id="421058.SAMN05421866_3939"/>
<dbReference type="Proteomes" id="UP000184047">
    <property type="component" value="Unassembled WGS sequence"/>
</dbReference>
<feature type="domain" description="Secretion system C-terminal sorting" evidence="2">
    <location>
        <begin position="1076"/>
        <end position="1139"/>
    </location>
</feature>
<dbReference type="AlphaFoldDB" id="A0A1M5W6X6"/>
<dbReference type="NCBIfam" id="TIGR04183">
    <property type="entry name" value="Por_Secre_tail"/>
    <property type="match status" value="1"/>
</dbReference>
<dbReference type="eggNOG" id="COG3227">
    <property type="taxonomic scope" value="Bacteria"/>
</dbReference>
<gene>
    <name evidence="3" type="ORF">SAMN05421866_3939</name>
</gene>
<keyword evidence="1" id="KW-0732">Signal</keyword>